<dbReference type="Pfam" id="PF02397">
    <property type="entry name" value="Bac_transf"/>
    <property type="match status" value="1"/>
</dbReference>
<keyword evidence="2" id="KW-0812">Transmembrane</keyword>
<sequence length="457" mass="50277">MTTEAPVARISPDRPGIAEIPRRTRLRTSFARTAALPACDAGALFAVLAATGGPWWPKVAYAGAVLAILRLAGTQRQRICLRVSDELPWLAFAVAVPAVPFRLDWGTALMAGTALALGRFACFAAVRAARRHRWVAESALLVGTGALGVETGRILAAHPEYGLCPLGFADRLPPGPESELPLLGTLADLPGLCARHRVRQVIVCFPAATDADLAELFRTNRTRRTRVSVVPRLYELGTRIPARHRDEIHAIPLLPLASPRTGRLGRRLFDVVAGGVLFLATAPVLAVLMLALLVRHGRPVLFRQVRLSQDGRPVAVLKLRTLDDPRPDTSWAVRDDSRGTLRHWLRASHFDELPQLWCVLRGSLSLVGPRPERPYFADRFDRSVPAYRHRHRVPAGVTGWAQVHGLHGDTSIAQRVRFDNAYIEHRSLWTDLVILVRTAGTPFSGLRRSRRSEGGEP</sequence>
<keyword evidence="2" id="KW-0472">Membrane</keyword>
<accession>A0A8E2B6A0</accession>
<dbReference type="PANTHER" id="PTHR30576">
    <property type="entry name" value="COLANIC BIOSYNTHESIS UDP-GLUCOSE LIPID CARRIER TRANSFERASE"/>
    <property type="match status" value="1"/>
</dbReference>
<dbReference type="Proteomes" id="UP000233750">
    <property type="component" value="Unassembled WGS sequence"/>
</dbReference>
<keyword evidence="2" id="KW-1133">Transmembrane helix</keyword>
<evidence type="ECO:0000256" key="1">
    <source>
        <dbReference type="ARBA" id="ARBA00006464"/>
    </source>
</evidence>
<feature type="domain" description="Bacterial sugar transferase" evidence="3">
    <location>
        <begin position="266"/>
        <end position="441"/>
    </location>
</feature>
<dbReference type="PANTHER" id="PTHR30576:SF0">
    <property type="entry name" value="UNDECAPRENYL-PHOSPHATE N-ACETYLGALACTOSAMINYL 1-PHOSPHATE TRANSFERASE-RELATED"/>
    <property type="match status" value="1"/>
</dbReference>
<dbReference type="EMBL" id="JACJHR010000033">
    <property type="protein sequence ID" value="MBB2502007.1"/>
    <property type="molecule type" value="Genomic_DNA"/>
</dbReference>
<evidence type="ECO:0000256" key="2">
    <source>
        <dbReference type="SAM" id="Phobius"/>
    </source>
</evidence>
<comment type="caution">
    <text evidence="5">The sequence shown here is derived from an EMBL/GenBank/DDBJ whole genome shotgun (WGS) entry which is preliminary data.</text>
</comment>
<evidence type="ECO:0000259" key="3">
    <source>
        <dbReference type="Pfam" id="PF02397"/>
    </source>
</evidence>
<dbReference type="Pfam" id="PF13727">
    <property type="entry name" value="CoA_binding_3"/>
    <property type="match status" value="1"/>
</dbReference>
<feature type="transmembrane region" description="Helical" evidence="2">
    <location>
        <begin position="105"/>
        <end position="126"/>
    </location>
</feature>
<keyword evidence="6" id="KW-1185">Reference proteome</keyword>
<dbReference type="Gene3D" id="3.40.50.720">
    <property type="entry name" value="NAD(P)-binding Rossmann-like Domain"/>
    <property type="match status" value="1"/>
</dbReference>
<evidence type="ECO:0000313" key="5">
    <source>
        <dbReference type="EMBL" id="PKV95752.1"/>
    </source>
</evidence>
<evidence type="ECO:0000313" key="6">
    <source>
        <dbReference type="Proteomes" id="UP000233750"/>
    </source>
</evidence>
<dbReference type="GO" id="GO:0016780">
    <property type="term" value="F:phosphotransferase activity, for other substituted phosphate groups"/>
    <property type="evidence" value="ECO:0007669"/>
    <property type="project" value="TreeGrafter"/>
</dbReference>
<keyword evidence="4" id="KW-0808">Transferase</keyword>
<dbReference type="OrthoDB" id="9808602at2"/>
<gene>
    <name evidence="5" type="ORF">ATK30_6682</name>
    <name evidence="4" type="ORF">H5411_23105</name>
</gene>
<evidence type="ECO:0000313" key="7">
    <source>
        <dbReference type="Proteomes" id="UP000550260"/>
    </source>
</evidence>
<reference evidence="5 6" key="1">
    <citation type="submission" date="2017-12" db="EMBL/GenBank/DDBJ databases">
        <title>Sequencing the genomes of 1000 Actinobacteria strains.</title>
        <authorList>
            <person name="Klenk H.-P."/>
        </authorList>
    </citation>
    <scope>NUCLEOTIDE SEQUENCE [LARGE SCALE GENOMIC DNA]</scope>
    <source>
        <strain evidence="5 6">DSM 45165</strain>
    </source>
</reference>
<proteinExistence type="inferred from homology"/>
<feature type="transmembrane region" description="Helical" evidence="2">
    <location>
        <begin position="268"/>
        <end position="294"/>
    </location>
</feature>
<dbReference type="AlphaFoldDB" id="A0A2N3WPG4"/>
<dbReference type="InterPro" id="IPR003362">
    <property type="entry name" value="Bact_transf"/>
</dbReference>
<dbReference type="EMBL" id="PJMY01000003">
    <property type="protein sequence ID" value="PKV95752.1"/>
    <property type="molecule type" value="Genomic_DNA"/>
</dbReference>
<accession>A0A2N3WPG4</accession>
<reference evidence="4 7" key="2">
    <citation type="submission" date="2020-08" db="EMBL/GenBank/DDBJ databases">
        <title>Amycolatopsis echigonensis JCM 21831.</title>
        <authorList>
            <person name="Tedsree N."/>
            <person name="Kuncharoen N."/>
            <person name="Likhitwitayawuid K."/>
            <person name="Tanasupawat S."/>
        </authorList>
    </citation>
    <scope>NUCLEOTIDE SEQUENCE [LARGE SCALE GENOMIC DNA]</scope>
    <source>
        <strain evidence="4 7">JCM 21831</strain>
    </source>
</reference>
<dbReference type="Proteomes" id="UP000550260">
    <property type="component" value="Unassembled WGS sequence"/>
</dbReference>
<comment type="similarity">
    <text evidence="1">Belongs to the bacterial sugar transferase family.</text>
</comment>
<evidence type="ECO:0000313" key="4">
    <source>
        <dbReference type="EMBL" id="MBB2502007.1"/>
    </source>
</evidence>
<name>A0A2N3WPG4_9PSEU</name>
<feature type="transmembrane region" description="Helical" evidence="2">
    <location>
        <begin position="30"/>
        <end position="49"/>
    </location>
</feature>
<organism evidence="5 6">
    <name type="scientific">Amycolatopsis echigonensis</name>
    <dbReference type="NCBI Taxonomy" id="2576905"/>
    <lineage>
        <taxon>Bacteria</taxon>
        <taxon>Bacillati</taxon>
        <taxon>Actinomycetota</taxon>
        <taxon>Actinomycetes</taxon>
        <taxon>Pseudonocardiales</taxon>
        <taxon>Pseudonocardiaceae</taxon>
        <taxon>Amycolatopsis</taxon>
    </lineage>
</organism>
<dbReference type="RefSeq" id="WP_101438704.1">
    <property type="nucleotide sequence ID" value="NZ_JACJHR010000033.1"/>
</dbReference>
<protein>
    <submittedName>
        <fullName evidence="5">Lipopolysaccharide/colanic/teichoic acid biosynthesis glycosyltransferase</fullName>
    </submittedName>
    <submittedName>
        <fullName evidence="4">Sugar transferase</fullName>
    </submittedName>
</protein>